<comment type="caution">
    <text evidence="3">The sequence shown here is derived from an EMBL/GenBank/DDBJ whole genome shotgun (WGS) entry which is preliminary data.</text>
</comment>
<dbReference type="InterPro" id="IPR050256">
    <property type="entry name" value="Glycosyltransferase_2"/>
</dbReference>
<dbReference type="CDD" id="cd04179">
    <property type="entry name" value="DPM_DPG-synthase_like"/>
    <property type="match status" value="1"/>
</dbReference>
<accession>A0A1F8C392</accession>
<keyword evidence="1" id="KW-1133">Transmembrane helix</keyword>
<name>A0A1F8C392_9BACT</name>
<proteinExistence type="predicted"/>
<dbReference type="InterPro" id="IPR001173">
    <property type="entry name" value="Glyco_trans_2-like"/>
</dbReference>
<dbReference type="EMBL" id="MGHL01000002">
    <property type="protein sequence ID" value="OGM70777.1"/>
    <property type="molecule type" value="Genomic_DNA"/>
</dbReference>
<feature type="domain" description="Glycosyltransferase 2-like" evidence="2">
    <location>
        <begin position="8"/>
        <end position="165"/>
    </location>
</feature>
<sequence length="244" mass="27909">MYEGKTVSVAIATYREKKSIRKVINDFFETGFVDEVIVVNNNAQKGTDDEVGKTKAKLFYEKRQGYGFAFMNAIKQAKGDYVVVCEPDGTFLASDLERMLVYARDFDVVLGSRTSQIGSLSGEGMGIARKFANVIEAKTIEILFNSVALTDVGCAYKLFKRKALTKIMPRWRMRSSPLFNTELILLTVSQKLKFVEIPITYKRRVGRSSIVDNWYQVIRWAITIQVYIFFFWAGHIINSFLPKR</sequence>
<keyword evidence="1" id="KW-0472">Membrane</keyword>
<dbReference type="Pfam" id="PF00535">
    <property type="entry name" value="Glycos_transf_2"/>
    <property type="match status" value="1"/>
</dbReference>
<dbReference type="Gene3D" id="3.90.550.10">
    <property type="entry name" value="Spore Coat Polysaccharide Biosynthesis Protein SpsA, Chain A"/>
    <property type="match status" value="1"/>
</dbReference>
<protein>
    <recommendedName>
        <fullName evidence="2">Glycosyltransferase 2-like domain-containing protein</fullName>
    </recommendedName>
</protein>
<dbReference type="STRING" id="1802525.A2975_02710"/>
<keyword evidence="1" id="KW-0812">Transmembrane</keyword>
<dbReference type="PANTHER" id="PTHR48090:SF7">
    <property type="entry name" value="RFBJ PROTEIN"/>
    <property type="match status" value="1"/>
</dbReference>
<feature type="transmembrane region" description="Helical" evidence="1">
    <location>
        <begin position="217"/>
        <end position="241"/>
    </location>
</feature>
<evidence type="ECO:0000313" key="4">
    <source>
        <dbReference type="Proteomes" id="UP000178429"/>
    </source>
</evidence>
<evidence type="ECO:0000256" key="1">
    <source>
        <dbReference type="SAM" id="Phobius"/>
    </source>
</evidence>
<dbReference type="AlphaFoldDB" id="A0A1F8C392"/>
<evidence type="ECO:0000313" key="3">
    <source>
        <dbReference type="EMBL" id="OGM70777.1"/>
    </source>
</evidence>
<dbReference type="PANTHER" id="PTHR48090">
    <property type="entry name" value="UNDECAPRENYL-PHOSPHATE 4-DEOXY-4-FORMAMIDO-L-ARABINOSE TRANSFERASE-RELATED"/>
    <property type="match status" value="1"/>
</dbReference>
<evidence type="ECO:0000259" key="2">
    <source>
        <dbReference type="Pfam" id="PF00535"/>
    </source>
</evidence>
<gene>
    <name evidence="3" type="ORF">A2975_02710</name>
</gene>
<organism evidence="3 4">
    <name type="scientific">Candidatus Woesebacteria bacterium RIFCSPLOWO2_01_FULL_44_14</name>
    <dbReference type="NCBI Taxonomy" id="1802525"/>
    <lineage>
        <taxon>Bacteria</taxon>
        <taxon>Candidatus Woeseibacteriota</taxon>
    </lineage>
</organism>
<reference evidence="3 4" key="1">
    <citation type="journal article" date="2016" name="Nat. Commun.">
        <title>Thousands of microbial genomes shed light on interconnected biogeochemical processes in an aquifer system.</title>
        <authorList>
            <person name="Anantharaman K."/>
            <person name="Brown C.T."/>
            <person name="Hug L.A."/>
            <person name="Sharon I."/>
            <person name="Castelle C.J."/>
            <person name="Probst A.J."/>
            <person name="Thomas B.C."/>
            <person name="Singh A."/>
            <person name="Wilkins M.J."/>
            <person name="Karaoz U."/>
            <person name="Brodie E.L."/>
            <person name="Williams K.H."/>
            <person name="Hubbard S.S."/>
            <person name="Banfield J.F."/>
        </authorList>
    </citation>
    <scope>NUCLEOTIDE SEQUENCE [LARGE SCALE GENOMIC DNA]</scope>
</reference>
<dbReference type="Proteomes" id="UP000178429">
    <property type="component" value="Unassembled WGS sequence"/>
</dbReference>
<dbReference type="InterPro" id="IPR029044">
    <property type="entry name" value="Nucleotide-diphossugar_trans"/>
</dbReference>
<dbReference type="SUPFAM" id="SSF53448">
    <property type="entry name" value="Nucleotide-diphospho-sugar transferases"/>
    <property type="match status" value="1"/>
</dbReference>